<feature type="region of interest" description="Disordered" evidence="1">
    <location>
        <begin position="110"/>
        <end position="141"/>
    </location>
</feature>
<dbReference type="Proteomes" id="UP000799440">
    <property type="component" value="Unassembled WGS sequence"/>
</dbReference>
<accession>A0A6A6UVY2</accession>
<gene>
    <name evidence="2" type="ORF">M011DRAFT_472586</name>
</gene>
<keyword evidence="3" id="KW-1185">Reference proteome</keyword>
<evidence type="ECO:0000313" key="3">
    <source>
        <dbReference type="Proteomes" id="UP000799440"/>
    </source>
</evidence>
<feature type="compositionally biased region" description="Basic and acidic residues" evidence="1">
    <location>
        <begin position="46"/>
        <end position="59"/>
    </location>
</feature>
<evidence type="ECO:0000313" key="2">
    <source>
        <dbReference type="EMBL" id="KAF2742003.1"/>
    </source>
</evidence>
<dbReference type="EMBL" id="MU006617">
    <property type="protein sequence ID" value="KAF2742003.1"/>
    <property type="molecule type" value="Genomic_DNA"/>
</dbReference>
<organism evidence="2 3">
    <name type="scientific">Sporormia fimetaria CBS 119925</name>
    <dbReference type="NCBI Taxonomy" id="1340428"/>
    <lineage>
        <taxon>Eukaryota</taxon>
        <taxon>Fungi</taxon>
        <taxon>Dikarya</taxon>
        <taxon>Ascomycota</taxon>
        <taxon>Pezizomycotina</taxon>
        <taxon>Dothideomycetes</taxon>
        <taxon>Pleosporomycetidae</taxon>
        <taxon>Pleosporales</taxon>
        <taxon>Sporormiaceae</taxon>
        <taxon>Sporormia</taxon>
    </lineage>
</organism>
<feature type="compositionally biased region" description="Low complexity" evidence="1">
    <location>
        <begin position="1"/>
        <end position="19"/>
    </location>
</feature>
<protein>
    <submittedName>
        <fullName evidence="2">Uncharacterized protein</fullName>
    </submittedName>
</protein>
<feature type="compositionally biased region" description="Basic and acidic residues" evidence="1">
    <location>
        <begin position="121"/>
        <end position="136"/>
    </location>
</feature>
<sequence length="141" mass="16632">MPWSFQSSSYSFVSTSTTSNLNGQRNTTSHARVTYSSPHGTQIYRRSQDPEQGLREHYVEYQGHGNTRRIREETHNGRTARARTADRAEQHVESRIPRIREIPDTEWEVEDVTDEVELEVEEGRAEDWQRAREQRERKRST</sequence>
<reference evidence="2" key="1">
    <citation type="journal article" date="2020" name="Stud. Mycol.">
        <title>101 Dothideomycetes genomes: a test case for predicting lifestyles and emergence of pathogens.</title>
        <authorList>
            <person name="Haridas S."/>
            <person name="Albert R."/>
            <person name="Binder M."/>
            <person name="Bloem J."/>
            <person name="Labutti K."/>
            <person name="Salamov A."/>
            <person name="Andreopoulos B."/>
            <person name="Baker S."/>
            <person name="Barry K."/>
            <person name="Bills G."/>
            <person name="Bluhm B."/>
            <person name="Cannon C."/>
            <person name="Castanera R."/>
            <person name="Culley D."/>
            <person name="Daum C."/>
            <person name="Ezra D."/>
            <person name="Gonzalez J."/>
            <person name="Henrissat B."/>
            <person name="Kuo A."/>
            <person name="Liang C."/>
            <person name="Lipzen A."/>
            <person name="Lutzoni F."/>
            <person name="Magnuson J."/>
            <person name="Mondo S."/>
            <person name="Nolan M."/>
            <person name="Ohm R."/>
            <person name="Pangilinan J."/>
            <person name="Park H.-J."/>
            <person name="Ramirez L."/>
            <person name="Alfaro M."/>
            <person name="Sun H."/>
            <person name="Tritt A."/>
            <person name="Yoshinaga Y."/>
            <person name="Zwiers L.-H."/>
            <person name="Turgeon B."/>
            <person name="Goodwin S."/>
            <person name="Spatafora J."/>
            <person name="Crous P."/>
            <person name="Grigoriev I."/>
        </authorList>
    </citation>
    <scope>NUCLEOTIDE SEQUENCE</scope>
    <source>
        <strain evidence="2">CBS 119925</strain>
    </source>
</reference>
<proteinExistence type="predicted"/>
<feature type="compositionally biased region" description="Polar residues" evidence="1">
    <location>
        <begin position="20"/>
        <end position="40"/>
    </location>
</feature>
<feature type="region of interest" description="Disordered" evidence="1">
    <location>
        <begin position="1"/>
        <end position="97"/>
    </location>
</feature>
<feature type="compositionally biased region" description="Basic and acidic residues" evidence="1">
    <location>
        <begin position="83"/>
        <end position="97"/>
    </location>
</feature>
<feature type="compositionally biased region" description="Acidic residues" evidence="1">
    <location>
        <begin position="110"/>
        <end position="120"/>
    </location>
</feature>
<dbReference type="AlphaFoldDB" id="A0A6A6UVY2"/>
<name>A0A6A6UVY2_9PLEO</name>
<evidence type="ECO:0000256" key="1">
    <source>
        <dbReference type="SAM" id="MobiDB-lite"/>
    </source>
</evidence>